<dbReference type="Proteomes" id="UP001595444">
    <property type="component" value="Unassembled WGS sequence"/>
</dbReference>
<proteinExistence type="predicted"/>
<dbReference type="InterPro" id="IPR007318">
    <property type="entry name" value="Phopholipid_MeTrfase"/>
</dbReference>
<gene>
    <name evidence="6" type="ORF">ACFOKA_12945</name>
</gene>
<dbReference type="EC" id="2.1.1.334" evidence="6"/>
<keyword evidence="6" id="KW-0808">Transferase</keyword>
<comment type="subcellular location">
    <subcellularLocation>
        <location evidence="1">Endomembrane system</location>
        <topology evidence="1">Multi-pass membrane protein</topology>
    </subcellularLocation>
</comment>
<evidence type="ECO:0000256" key="2">
    <source>
        <dbReference type="ARBA" id="ARBA00022692"/>
    </source>
</evidence>
<dbReference type="GO" id="GO:0032259">
    <property type="term" value="P:methylation"/>
    <property type="evidence" value="ECO:0007669"/>
    <property type="project" value="UniProtKB-KW"/>
</dbReference>
<comment type="caution">
    <text evidence="6">The sequence shown here is derived from an EMBL/GenBank/DDBJ whole genome shotgun (WGS) entry which is preliminary data.</text>
</comment>
<name>A0ABV7D813_9PROT</name>
<evidence type="ECO:0000256" key="1">
    <source>
        <dbReference type="ARBA" id="ARBA00004127"/>
    </source>
</evidence>
<reference evidence="7" key="1">
    <citation type="journal article" date="2019" name="Int. J. Syst. Evol. Microbiol.">
        <title>The Global Catalogue of Microorganisms (GCM) 10K type strain sequencing project: providing services to taxonomists for standard genome sequencing and annotation.</title>
        <authorList>
            <consortium name="The Broad Institute Genomics Platform"/>
            <consortium name="The Broad Institute Genome Sequencing Center for Infectious Disease"/>
            <person name="Wu L."/>
            <person name="Ma J."/>
        </authorList>
    </citation>
    <scope>NUCLEOTIDE SEQUENCE [LARGE SCALE GENOMIC DNA]</scope>
    <source>
        <strain evidence="7">KCTC 62164</strain>
    </source>
</reference>
<sequence length="157" mass="17860">MTHPKTDTSPPYGVPRILPPYVFIAAMVAIYYLGKWETGEPVAYSLSGGLVMALGLLIAIVANRQFKRARTTILPGDKPTKLVTTGMFRRSRNPMYIAMTVVLAGYWSWVGGYSPFGVLVLFLLVMRYRFIAMEEKHLLHTFGADYQAYCMRTRRWL</sequence>
<feature type="transmembrane region" description="Helical" evidence="5">
    <location>
        <begin position="17"/>
        <end position="34"/>
    </location>
</feature>
<keyword evidence="4 5" id="KW-0472">Membrane</keyword>
<evidence type="ECO:0000313" key="7">
    <source>
        <dbReference type="Proteomes" id="UP001595444"/>
    </source>
</evidence>
<evidence type="ECO:0000313" key="6">
    <source>
        <dbReference type="EMBL" id="MFC3052815.1"/>
    </source>
</evidence>
<evidence type="ECO:0000256" key="3">
    <source>
        <dbReference type="ARBA" id="ARBA00022989"/>
    </source>
</evidence>
<feature type="transmembrane region" description="Helical" evidence="5">
    <location>
        <begin position="41"/>
        <end position="62"/>
    </location>
</feature>
<dbReference type="PANTHER" id="PTHR12714:SF9">
    <property type="entry name" value="PROTEIN-S-ISOPRENYLCYSTEINE O-METHYLTRANSFERASE"/>
    <property type="match status" value="1"/>
</dbReference>
<keyword evidence="6" id="KW-0489">Methyltransferase</keyword>
<keyword evidence="3 5" id="KW-1133">Transmembrane helix</keyword>
<keyword evidence="2 5" id="KW-0812">Transmembrane</keyword>
<evidence type="ECO:0000256" key="4">
    <source>
        <dbReference type="ARBA" id="ARBA00023136"/>
    </source>
</evidence>
<dbReference type="PANTHER" id="PTHR12714">
    <property type="entry name" value="PROTEIN-S ISOPRENYLCYSTEINE O-METHYLTRANSFERASE"/>
    <property type="match status" value="1"/>
</dbReference>
<dbReference type="RefSeq" id="WP_194213539.1">
    <property type="nucleotide sequence ID" value="NZ_CP061205.1"/>
</dbReference>
<protein>
    <submittedName>
        <fullName evidence="6">Methyltransferase family protein</fullName>
        <ecNumber evidence="6">2.1.1.100</ecNumber>
        <ecNumber evidence="6">2.1.1.334</ecNumber>
    </submittedName>
</protein>
<dbReference type="EC" id="2.1.1.100" evidence="6"/>
<evidence type="ECO:0000256" key="5">
    <source>
        <dbReference type="SAM" id="Phobius"/>
    </source>
</evidence>
<dbReference type="EMBL" id="JBHRSL010000010">
    <property type="protein sequence ID" value="MFC3052815.1"/>
    <property type="molecule type" value="Genomic_DNA"/>
</dbReference>
<organism evidence="6 7">
    <name type="scientific">Kordiimonas pumila</name>
    <dbReference type="NCBI Taxonomy" id="2161677"/>
    <lineage>
        <taxon>Bacteria</taxon>
        <taxon>Pseudomonadati</taxon>
        <taxon>Pseudomonadota</taxon>
        <taxon>Alphaproteobacteria</taxon>
        <taxon>Kordiimonadales</taxon>
        <taxon>Kordiimonadaceae</taxon>
        <taxon>Kordiimonas</taxon>
    </lineage>
</organism>
<dbReference type="Gene3D" id="1.20.120.1630">
    <property type="match status" value="1"/>
</dbReference>
<keyword evidence="7" id="KW-1185">Reference proteome</keyword>
<feature type="transmembrane region" description="Helical" evidence="5">
    <location>
        <begin position="96"/>
        <end position="126"/>
    </location>
</feature>
<dbReference type="GO" id="GO:0004671">
    <property type="term" value="F:protein C-terminal S-isoprenylcysteine carboxyl O-methyltransferase activity"/>
    <property type="evidence" value="ECO:0007669"/>
    <property type="project" value="UniProtKB-EC"/>
</dbReference>
<dbReference type="Pfam" id="PF04191">
    <property type="entry name" value="PEMT"/>
    <property type="match status" value="1"/>
</dbReference>
<accession>A0ABV7D813</accession>